<keyword evidence="2" id="KW-1185">Reference proteome</keyword>
<organism evidence="1 2">
    <name type="scientific">Melastoma candidum</name>
    <dbReference type="NCBI Taxonomy" id="119954"/>
    <lineage>
        <taxon>Eukaryota</taxon>
        <taxon>Viridiplantae</taxon>
        <taxon>Streptophyta</taxon>
        <taxon>Embryophyta</taxon>
        <taxon>Tracheophyta</taxon>
        <taxon>Spermatophyta</taxon>
        <taxon>Magnoliopsida</taxon>
        <taxon>eudicotyledons</taxon>
        <taxon>Gunneridae</taxon>
        <taxon>Pentapetalae</taxon>
        <taxon>rosids</taxon>
        <taxon>malvids</taxon>
        <taxon>Myrtales</taxon>
        <taxon>Melastomataceae</taxon>
        <taxon>Melastomatoideae</taxon>
        <taxon>Melastomateae</taxon>
        <taxon>Melastoma</taxon>
    </lineage>
</organism>
<evidence type="ECO:0000313" key="2">
    <source>
        <dbReference type="Proteomes" id="UP001057402"/>
    </source>
</evidence>
<accession>A0ACB9RBL5</accession>
<comment type="caution">
    <text evidence="1">The sequence shown here is derived from an EMBL/GenBank/DDBJ whole genome shotgun (WGS) entry which is preliminary data.</text>
</comment>
<gene>
    <name evidence="1" type="ORF">MLD38_014095</name>
</gene>
<sequence>MGSVSSLSKVSAVRRSSRVFVKHCSFLRKFSIAAEQATEPQDKVGYASRYDPQGIGFRQDSESDSRGGHREGSGNALGNWGSSPGWGGNRPPVVDTRYCRGVDTAPRDDGGFVRRVGDDNYSVNSERRAGEFPGNASGMSGVYYDNGGWSPRFDKVPETTSRIEVSQRGHSPRGMSLEVDGKDASTVNTVSPLGSSNSVAPSWQSASAFESILTEQSVGHNTLTVTSARGSQEKGAPSHPVEEEPNKDSDGAPLVGTLEELDALCSDGKVKQAVEVLTLLANKCVAVDLPRFVHLMKMCGDKRALQEAKNVHEHVTRTMSPISVYMCNRILEMYAGCGSVDSARAVFDSMAERNLSTWDIMITCLAQNGHGEDAIDLFTEFKQAGLKPDGQLFIALFSACAAVGDVFEGMLHFESMQKDFGIMPAMDHYMSVVKMLGTVGHLDEALEFVENLPIEPGIEIWEVLMNLCRIHGYTDMGEKCSDMVDLLDSSYLTQHSRSGLLPLNQEAVDNGEQQQWKLRGVCEYRAGDRSHPETENIYALLRGLKELMKEAGTAECNVIAPRGADGSEPIYVLADWFAARLAAAGGRIPKPRSSKQGLKMKTRSPEKQMDGEVENKQWRVLEFYSGIGGLRYSLIEAGIDARVVEAFDINDKANDVYSHNFGHRPCQGNIQSLSASDLDKYGAHAWLLSPPCQPYTRQGLKKHSGDARAFSFLRILELIPQTSQPPIMLFVENVVGFETSDTHTKMIETLRKSGFVTQEFILSPLQFGVPYSRPRYFCLAKRNPFCFQNQALDNKLLLHPSPLLLEDGDPVTDVGVNPEENIQKLLDSCQPIKQFLEIESSTNEQYVVPVELIDRWGSAMDIVYPDSRRCCCFTKSYYRYVKGTGSLLATDQHVKSKDVSLKNQSLRYFTPREVANLHSFPQSFEFPDSISLRQRYALLGNSLSVAVVAPLLCYLFAGS</sequence>
<reference evidence="2" key="1">
    <citation type="journal article" date="2023" name="Front. Plant Sci.">
        <title>Chromosomal-level genome assembly of Melastoma candidum provides insights into trichome evolution.</title>
        <authorList>
            <person name="Zhong Y."/>
            <person name="Wu W."/>
            <person name="Sun C."/>
            <person name="Zou P."/>
            <person name="Liu Y."/>
            <person name="Dai S."/>
            <person name="Zhou R."/>
        </authorList>
    </citation>
    <scope>NUCLEOTIDE SEQUENCE [LARGE SCALE GENOMIC DNA]</scope>
</reference>
<dbReference type="Proteomes" id="UP001057402">
    <property type="component" value="Chromosome 4"/>
</dbReference>
<evidence type="ECO:0000313" key="1">
    <source>
        <dbReference type="EMBL" id="KAI4376315.1"/>
    </source>
</evidence>
<proteinExistence type="predicted"/>
<dbReference type="EMBL" id="CM042883">
    <property type="protein sequence ID" value="KAI4376315.1"/>
    <property type="molecule type" value="Genomic_DNA"/>
</dbReference>
<name>A0ACB9RBL5_9MYRT</name>
<protein>
    <submittedName>
        <fullName evidence="1">Uncharacterized protein</fullName>
    </submittedName>
</protein>